<dbReference type="SUPFAM" id="SSF53335">
    <property type="entry name" value="S-adenosyl-L-methionine-dependent methyltransferases"/>
    <property type="match status" value="1"/>
</dbReference>
<keyword evidence="2" id="KW-0489">Methyltransferase</keyword>
<dbReference type="InterPro" id="IPR050953">
    <property type="entry name" value="N4_N6_ade-DNA_methylase"/>
</dbReference>
<comment type="caution">
    <text evidence="5">The sequence shown here is derived from an EMBL/GenBank/DDBJ whole genome shotgun (WGS) entry which is preliminary data.</text>
</comment>
<keyword evidence="3" id="KW-0808">Transferase</keyword>
<dbReference type="GO" id="GO:0009007">
    <property type="term" value="F:site-specific DNA-methyltransferase (adenine-specific) activity"/>
    <property type="evidence" value="ECO:0007669"/>
    <property type="project" value="UniProtKB-EC"/>
</dbReference>
<dbReference type="PANTHER" id="PTHR33841">
    <property type="entry name" value="DNA METHYLTRANSFERASE YEEA-RELATED"/>
    <property type="match status" value="1"/>
</dbReference>
<comment type="catalytic activity">
    <reaction evidence="4">
        <text>a 2'-deoxyadenosine in DNA + S-adenosyl-L-methionine = an N(6)-methyl-2'-deoxyadenosine in DNA + S-adenosyl-L-homocysteine + H(+)</text>
        <dbReference type="Rhea" id="RHEA:15197"/>
        <dbReference type="Rhea" id="RHEA-COMP:12418"/>
        <dbReference type="Rhea" id="RHEA-COMP:12419"/>
        <dbReference type="ChEBI" id="CHEBI:15378"/>
        <dbReference type="ChEBI" id="CHEBI:57856"/>
        <dbReference type="ChEBI" id="CHEBI:59789"/>
        <dbReference type="ChEBI" id="CHEBI:90615"/>
        <dbReference type="ChEBI" id="CHEBI:90616"/>
        <dbReference type="EC" id="2.1.1.72"/>
    </reaction>
</comment>
<evidence type="ECO:0000256" key="3">
    <source>
        <dbReference type="ARBA" id="ARBA00022679"/>
    </source>
</evidence>
<evidence type="ECO:0000256" key="1">
    <source>
        <dbReference type="ARBA" id="ARBA00011900"/>
    </source>
</evidence>
<evidence type="ECO:0000256" key="4">
    <source>
        <dbReference type="ARBA" id="ARBA00047942"/>
    </source>
</evidence>
<evidence type="ECO:0000256" key="2">
    <source>
        <dbReference type="ARBA" id="ARBA00022603"/>
    </source>
</evidence>
<gene>
    <name evidence="5" type="ORF">S01H4_17643</name>
</gene>
<proteinExistence type="predicted"/>
<name>X0ZST8_9ZZZZ</name>
<dbReference type="InterPro" id="IPR029063">
    <property type="entry name" value="SAM-dependent_MTases_sf"/>
</dbReference>
<evidence type="ECO:0000313" key="5">
    <source>
        <dbReference type="EMBL" id="GAG63458.1"/>
    </source>
</evidence>
<sequence length="263" mass="30201">YSGISSNETEFANNLVKKYKVEPGGNQKLQERKHWLNDDYVKFIALAEGMIEKNGEGILGFITNHGYLDNPTFRGMRWYLMDTFDLLYIIDLHGNAKKKEVSPNGSKDENVFDIQQGVAIMIAVKTEKKKKGNLAKVYRTDLWGKREGKFSQLDNISVENAKWTVIETCLPNLLFVQGGSIKVKKEYENGFGIVELFTKNSLGLMTARDNLFIDTDKEKLKMKMMKAFEEERDAGFDIKYEVKNTKSYKLLDKLESGQFSEKK</sequence>
<feature type="non-terminal residue" evidence="5">
    <location>
        <position position="1"/>
    </location>
</feature>
<protein>
    <recommendedName>
        <fullName evidence="1">site-specific DNA-methyltransferase (adenine-specific)</fullName>
        <ecNumber evidence="1">2.1.1.72</ecNumber>
    </recommendedName>
</protein>
<dbReference type="PANTHER" id="PTHR33841:SF1">
    <property type="entry name" value="DNA METHYLTRANSFERASE A"/>
    <property type="match status" value="1"/>
</dbReference>
<reference evidence="5" key="1">
    <citation type="journal article" date="2014" name="Front. Microbiol.">
        <title>High frequency of phylogenetically diverse reductive dehalogenase-homologous genes in deep subseafloor sedimentary metagenomes.</title>
        <authorList>
            <person name="Kawai M."/>
            <person name="Futagami T."/>
            <person name="Toyoda A."/>
            <person name="Takaki Y."/>
            <person name="Nishi S."/>
            <person name="Hori S."/>
            <person name="Arai W."/>
            <person name="Tsubouchi T."/>
            <person name="Morono Y."/>
            <person name="Uchiyama I."/>
            <person name="Ito T."/>
            <person name="Fujiyama A."/>
            <person name="Inagaki F."/>
            <person name="Takami H."/>
        </authorList>
    </citation>
    <scope>NUCLEOTIDE SEQUENCE</scope>
    <source>
        <strain evidence="5">Expedition CK06-06</strain>
    </source>
</reference>
<accession>X0ZST8</accession>
<dbReference type="GO" id="GO:0032259">
    <property type="term" value="P:methylation"/>
    <property type="evidence" value="ECO:0007669"/>
    <property type="project" value="UniProtKB-KW"/>
</dbReference>
<dbReference type="EC" id="2.1.1.72" evidence="1"/>
<dbReference type="EMBL" id="BART01007785">
    <property type="protein sequence ID" value="GAG63458.1"/>
    <property type="molecule type" value="Genomic_DNA"/>
</dbReference>
<dbReference type="AlphaFoldDB" id="X0ZST8"/>
<organism evidence="5">
    <name type="scientific">marine sediment metagenome</name>
    <dbReference type="NCBI Taxonomy" id="412755"/>
    <lineage>
        <taxon>unclassified sequences</taxon>
        <taxon>metagenomes</taxon>
        <taxon>ecological metagenomes</taxon>
    </lineage>
</organism>
<dbReference type="Gene3D" id="3.40.50.150">
    <property type="entry name" value="Vaccinia Virus protein VP39"/>
    <property type="match status" value="1"/>
</dbReference>